<dbReference type="CDD" id="cd07377">
    <property type="entry name" value="WHTH_GntR"/>
    <property type="match status" value="1"/>
</dbReference>
<evidence type="ECO:0000313" key="6">
    <source>
        <dbReference type="Proteomes" id="UP000028302"/>
    </source>
</evidence>
<dbReference type="InterPro" id="IPR036390">
    <property type="entry name" value="WH_DNA-bd_sf"/>
</dbReference>
<dbReference type="STRING" id="1304275.C41B8_00955"/>
<reference evidence="5 6" key="1">
    <citation type="submission" date="2013-03" db="EMBL/GenBank/DDBJ databases">
        <title>Salinisphaera hydrothermalis C41B8 Genome Sequencing.</title>
        <authorList>
            <person name="Li C."/>
            <person name="Lai Q."/>
            <person name="Shao Z."/>
        </authorList>
    </citation>
    <scope>NUCLEOTIDE SEQUENCE [LARGE SCALE GENOMIC DNA]</scope>
    <source>
        <strain evidence="5 6">C41B8</strain>
    </source>
</reference>
<evidence type="ECO:0000256" key="2">
    <source>
        <dbReference type="ARBA" id="ARBA00023125"/>
    </source>
</evidence>
<dbReference type="GO" id="GO:0003700">
    <property type="term" value="F:DNA-binding transcription factor activity"/>
    <property type="evidence" value="ECO:0007669"/>
    <property type="project" value="InterPro"/>
</dbReference>
<evidence type="ECO:0000313" key="5">
    <source>
        <dbReference type="EMBL" id="KEZ79274.1"/>
    </source>
</evidence>
<dbReference type="AlphaFoldDB" id="A0A084IRE0"/>
<dbReference type="InterPro" id="IPR008920">
    <property type="entry name" value="TF_FadR/GntR_C"/>
</dbReference>
<dbReference type="SUPFAM" id="SSF48008">
    <property type="entry name" value="GntR ligand-binding domain-like"/>
    <property type="match status" value="1"/>
</dbReference>
<gene>
    <name evidence="5" type="ORF">C41B8_00955</name>
</gene>
<dbReference type="SMART" id="SM00895">
    <property type="entry name" value="FCD"/>
    <property type="match status" value="1"/>
</dbReference>
<accession>A0A084IRE0</accession>
<name>A0A084IRE0_SALHC</name>
<dbReference type="PANTHER" id="PTHR43537:SF5">
    <property type="entry name" value="UXU OPERON TRANSCRIPTIONAL REGULATOR"/>
    <property type="match status" value="1"/>
</dbReference>
<dbReference type="InterPro" id="IPR036388">
    <property type="entry name" value="WH-like_DNA-bd_sf"/>
</dbReference>
<dbReference type="RefSeq" id="WP_198024985.1">
    <property type="nucleotide sequence ID" value="NZ_APNK01000001.1"/>
</dbReference>
<dbReference type="PRINTS" id="PR00035">
    <property type="entry name" value="HTHGNTR"/>
</dbReference>
<dbReference type="SMART" id="SM00345">
    <property type="entry name" value="HTH_GNTR"/>
    <property type="match status" value="1"/>
</dbReference>
<dbReference type="InterPro" id="IPR011711">
    <property type="entry name" value="GntR_C"/>
</dbReference>
<organism evidence="5 6">
    <name type="scientific">Salinisphaera hydrothermalis (strain C41B8)</name>
    <dbReference type="NCBI Taxonomy" id="1304275"/>
    <lineage>
        <taxon>Bacteria</taxon>
        <taxon>Pseudomonadati</taxon>
        <taxon>Pseudomonadota</taxon>
        <taxon>Gammaproteobacteria</taxon>
        <taxon>Salinisphaerales</taxon>
        <taxon>Salinisphaeraceae</taxon>
        <taxon>Salinisphaera</taxon>
    </lineage>
</organism>
<dbReference type="Pfam" id="PF07729">
    <property type="entry name" value="FCD"/>
    <property type="match status" value="1"/>
</dbReference>
<evidence type="ECO:0000256" key="1">
    <source>
        <dbReference type="ARBA" id="ARBA00023015"/>
    </source>
</evidence>
<comment type="caution">
    <text evidence="5">The sequence shown here is derived from an EMBL/GenBank/DDBJ whole genome shotgun (WGS) entry which is preliminary data.</text>
</comment>
<dbReference type="SUPFAM" id="SSF46785">
    <property type="entry name" value="Winged helix' DNA-binding domain"/>
    <property type="match status" value="1"/>
</dbReference>
<dbReference type="eggNOG" id="COG2186">
    <property type="taxonomic scope" value="Bacteria"/>
</dbReference>
<dbReference type="InterPro" id="IPR000524">
    <property type="entry name" value="Tscrpt_reg_HTH_GntR"/>
</dbReference>
<dbReference type="Pfam" id="PF00392">
    <property type="entry name" value="GntR"/>
    <property type="match status" value="1"/>
</dbReference>
<keyword evidence="6" id="KW-1185">Reference proteome</keyword>
<dbReference type="PANTHER" id="PTHR43537">
    <property type="entry name" value="TRANSCRIPTIONAL REGULATOR, GNTR FAMILY"/>
    <property type="match status" value="1"/>
</dbReference>
<keyword evidence="1" id="KW-0805">Transcription regulation</keyword>
<proteinExistence type="predicted"/>
<dbReference type="Proteomes" id="UP000028302">
    <property type="component" value="Unassembled WGS sequence"/>
</dbReference>
<dbReference type="EMBL" id="APNK01000001">
    <property type="protein sequence ID" value="KEZ79274.1"/>
    <property type="molecule type" value="Genomic_DNA"/>
</dbReference>
<evidence type="ECO:0000256" key="3">
    <source>
        <dbReference type="ARBA" id="ARBA00023163"/>
    </source>
</evidence>
<feature type="domain" description="HTH gntR-type" evidence="4">
    <location>
        <begin position="19"/>
        <end position="87"/>
    </location>
</feature>
<sequence length="246" mass="27431">MNDSETRTDTPPKKNKNRRNLVAEVSGRLREFIAGGDLQPGDKLPSEAGLTREYNVSRTVVREAIASLRADGLVDVRHGVGVFVREPTEPASVFKPVDRARISSMIEVLELRSAIEIEAAGLAAERRSPAQEEILFERFDDLNRLIETNEPTVAADMALHLAVADATNNPRFREFLTLMGEHLIPRSALPESVENTAPENYMAQIQSEHRAIIQAISERDIAGAREAMRAHLKGSQDRYRRLIRGT</sequence>
<protein>
    <submittedName>
        <fullName evidence="5">GntR family transcriptional regulator</fullName>
    </submittedName>
</protein>
<keyword evidence="2" id="KW-0238">DNA-binding</keyword>
<dbReference type="PATRIC" id="fig|1304275.5.peg.191"/>
<dbReference type="Gene3D" id="1.10.10.10">
    <property type="entry name" value="Winged helix-like DNA-binding domain superfamily/Winged helix DNA-binding domain"/>
    <property type="match status" value="1"/>
</dbReference>
<dbReference type="Gene3D" id="1.20.120.530">
    <property type="entry name" value="GntR ligand-binding domain-like"/>
    <property type="match status" value="1"/>
</dbReference>
<evidence type="ECO:0000259" key="4">
    <source>
        <dbReference type="PROSITE" id="PS50949"/>
    </source>
</evidence>
<keyword evidence="3" id="KW-0804">Transcription</keyword>
<dbReference type="GO" id="GO:0003677">
    <property type="term" value="F:DNA binding"/>
    <property type="evidence" value="ECO:0007669"/>
    <property type="project" value="UniProtKB-KW"/>
</dbReference>
<dbReference type="PROSITE" id="PS50949">
    <property type="entry name" value="HTH_GNTR"/>
    <property type="match status" value="1"/>
</dbReference>